<dbReference type="SUPFAM" id="SSF53474">
    <property type="entry name" value="alpha/beta-Hydrolases"/>
    <property type="match status" value="1"/>
</dbReference>
<dbReference type="Pfam" id="PF20408">
    <property type="entry name" value="Abhydrolase_11"/>
    <property type="match status" value="1"/>
</dbReference>
<dbReference type="Gene3D" id="3.40.50.1820">
    <property type="entry name" value="alpha/beta hydrolase"/>
    <property type="match status" value="1"/>
</dbReference>
<dbReference type="PANTHER" id="PTHR13136">
    <property type="entry name" value="TESTIS DEVELOPMENT PROTEIN PRTD"/>
    <property type="match status" value="1"/>
</dbReference>
<evidence type="ECO:0000259" key="1">
    <source>
        <dbReference type="Pfam" id="PF20408"/>
    </source>
</evidence>
<dbReference type="PANTHER" id="PTHR13136:SF11">
    <property type="entry name" value="TESTIS-EXPRESSED PROTEIN 30"/>
    <property type="match status" value="1"/>
</dbReference>
<dbReference type="STRING" id="80966.ENSAPOP00000020886"/>
<reference evidence="2" key="2">
    <citation type="submission" date="2025-09" db="UniProtKB">
        <authorList>
            <consortium name="Ensembl"/>
        </authorList>
    </citation>
    <scope>IDENTIFICATION</scope>
</reference>
<dbReference type="InterPro" id="IPR026555">
    <property type="entry name" value="NSL3/Tex30"/>
</dbReference>
<dbReference type="Proteomes" id="UP000257200">
    <property type="component" value="Unplaced"/>
</dbReference>
<proteinExistence type="predicted"/>
<dbReference type="GeneTree" id="ENSGT00940000163874"/>
<evidence type="ECO:0000313" key="3">
    <source>
        <dbReference type="Proteomes" id="UP000257200"/>
    </source>
</evidence>
<evidence type="ECO:0000313" key="2">
    <source>
        <dbReference type="Ensembl" id="ENSAPOP00000020886.1"/>
    </source>
</evidence>
<accession>A0A3Q1FRP1</accession>
<keyword evidence="3" id="KW-1185">Reference proteome</keyword>
<dbReference type="InParanoid" id="A0A3Q1FRP1"/>
<feature type="domain" description="KANL3/Tex30 alpha/beta hydrolase-like" evidence="1">
    <location>
        <begin position="36"/>
        <end position="223"/>
    </location>
</feature>
<dbReference type="InterPro" id="IPR029058">
    <property type="entry name" value="AB_hydrolase_fold"/>
</dbReference>
<dbReference type="InterPro" id="IPR046879">
    <property type="entry name" value="KANL3/Tex30_Abhydrolase"/>
</dbReference>
<reference evidence="2" key="1">
    <citation type="submission" date="2025-08" db="UniProtKB">
        <authorList>
            <consortium name="Ensembl"/>
        </authorList>
    </citation>
    <scope>IDENTIFICATION</scope>
</reference>
<protein>
    <submittedName>
        <fullName evidence="2">Testis expressed 30</fullName>
    </submittedName>
</protein>
<dbReference type="AlphaFoldDB" id="A0A3Q1FRP1"/>
<organism evidence="2 3">
    <name type="scientific">Acanthochromis polyacanthus</name>
    <name type="common">spiny chromis</name>
    <dbReference type="NCBI Taxonomy" id="80966"/>
    <lineage>
        <taxon>Eukaryota</taxon>
        <taxon>Metazoa</taxon>
        <taxon>Chordata</taxon>
        <taxon>Craniata</taxon>
        <taxon>Vertebrata</taxon>
        <taxon>Euteleostomi</taxon>
        <taxon>Actinopterygii</taxon>
        <taxon>Neopterygii</taxon>
        <taxon>Teleostei</taxon>
        <taxon>Neoteleostei</taxon>
        <taxon>Acanthomorphata</taxon>
        <taxon>Ovalentaria</taxon>
        <taxon>Pomacentridae</taxon>
        <taxon>Acanthochromis</taxon>
    </lineage>
</organism>
<dbReference type="Ensembl" id="ENSAPOT00000031129.1">
    <property type="protein sequence ID" value="ENSAPOP00000020886.1"/>
    <property type="gene ID" value="ENSAPOG00000024510.1"/>
</dbReference>
<name>A0A3Q1FRP1_9TELE</name>
<sequence>KRTFQQSIKYRLKVPFGTKSLDAALCVPASVTDVHTAVILTHGAGGDMNFKHLLSLAHSLASNGFICLRFTCKGLNLGYRVKAYCAVWDYLKSLQKFTIKHMFFGGRSMGCRAAVAVARQLSNESEDPVQGVICLSFPLHPPGQTSAHRQRSEDLRKLPEHMRVLFVSGTEDNMCDRVLFNKVVKEIKAQVEVFWLQGGNHGLTVKERAEDSVLDEVNSKVIAWISEQRA</sequence>